<evidence type="ECO:0000313" key="1">
    <source>
        <dbReference type="EMBL" id="KAK3582801.1"/>
    </source>
</evidence>
<organism evidence="1 2">
    <name type="scientific">Potamilus streckersoni</name>
    <dbReference type="NCBI Taxonomy" id="2493646"/>
    <lineage>
        <taxon>Eukaryota</taxon>
        <taxon>Metazoa</taxon>
        <taxon>Spiralia</taxon>
        <taxon>Lophotrochozoa</taxon>
        <taxon>Mollusca</taxon>
        <taxon>Bivalvia</taxon>
        <taxon>Autobranchia</taxon>
        <taxon>Heteroconchia</taxon>
        <taxon>Palaeoheterodonta</taxon>
        <taxon>Unionida</taxon>
        <taxon>Unionoidea</taxon>
        <taxon>Unionidae</taxon>
        <taxon>Ambleminae</taxon>
        <taxon>Lampsilini</taxon>
        <taxon>Potamilus</taxon>
    </lineage>
</organism>
<accession>A0AAE0RZX6</accession>
<dbReference type="EMBL" id="JAEAOA010002087">
    <property type="protein sequence ID" value="KAK3582801.1"/>
    <property type="molecule type" value="Genomic_DNA"/>
</dbReference>
<gene>
    <name evidence="1" type="ORF">CHS0354_035737</name>
</gene>
<dbReference type="Proteomes" id="UP001195483">
    <property type="component" value="Unassembled WGS sequence"/>
</dbReference>
<proteinExistence type="predicted"/>
<sequence>MDCFRNPVSLLLVRRNIGCVAEEKFERKVEPVDKKRHPESPTKTSYVVSIVEHTSMASPSAVILQVILPDTITSQQLYTDKRLALESQQLYTDKRLALESQQLYTDKRLALEYQQLYTDKQLALEY</sequence>
<evidence type="ECO:0000313" key="2">
    <source>
        <dbReference type="Proteomes" id="UP001195483"/>
    </source>
</evidence>
<comment type="caution">
    <text evidence="1">The sequence shown here is derived from an EMBL/GenBank/DDBJ whole genome shotgun (WGS) entry which is preliminary data.</text>
</comment>
<keyword evidence="2" id="KW-1185">Reference proteome</keyword>
<reference evidence="1" key="1">
    <citation type="journal article" date="2021" name="Genome Biol. Evol.">
        <title>A High-Quality Reference Genome for a Parasitic Bivalve with Doubly Uniparental Inheritance (Bivalvia: Unionida).</title>
        <authorList>
            <person name="Smith C.H."/>
        </authorList>
    </citation>
    <scope>NUCLEOTIDE SEQUENCE</scope>
    <source>
        <strain evidence="1">CHS0354</strain>
    </source>
</reference>
<dbReference type="AlphaFoldDB" id="A0AAE0RZX6"/>
<protein>
    <submittedName>
        <fullName evidence="1">Uncharacterized protein</fullName>
    </submittedName>
</protein>
<reference evidence="1" key="2">
    <citation type="journal article" date="2021" name="Genome Biol. Evol.">
        <title>Developing a high-quality reference genome for a parasitic bivalve with doubly uniparental inheritance (Bivalvia: Unionida).</title>
        <authorList>
            <person name="Smith C.H."/>
        </authorList>
    </citation>
    <scope>NUCLEOTIDE SEQUENCE</scope>
    <source>
        <strain evidence="1">CHS0354</strain>
        <tissue evidence="1">Mantle</tissue>
    </source>
</reference>
<name>A0AAE0RZX6_9BIVA</name>
<reference evidence="1" key="3">
    <citation type="submission" date="2023-05" db="EMBL/GenBank/DDBJ databases">
        <authorList>
            <person name="Smith C.H."/>
        </authorList>
    </citation>
    <scope>NUCLEOTIDE SEQUENCE</scope>
    <source>
        <strain evidence="1">CHS0354</strain>
        <tissue evidence="1">Mantle</tissue>
    </source>
</reference>